<name>A0ABS6W822_9BIFI</name>
<reference evidence="2 3" key="1">
    <citation type="submission" date="2021-05" db="EMBL/GenBank/DDBJ databases">
        <title>Phylogenetic classification of ten novel species belonging to the genus Bifidobacterium comprising B. colchicus sp. nov., B. abeli sp. nov., B. bicoloris sp. nov., B. guerezis sp. nov., B. rosaliae sp. nov., B. santillanensis sp. nov., B. argentati sp. nov., B. amazzoni sp. nov., B. pluviali sp. nov., and B. pinnaculum sp. nov.</title>
        <authorList>
            <person name="Lugli G.A."/>
            <person name="Ruiz Garcia L."/>
            <person name="Margolles A."/>
            <person name="Ventura M."/>
        </authorList>
    </citation>
    <scope>NUCLEOTIDE SEQUENCE [LARGE SCALE GENOMIC DNA]</scope>
    <source>
        <strain evidence="2 3">6T3</strain>
    </source>
</reference>
<feature type="compositionally biased region" description="Low complexity" evidence="1">
    <location>
        <begin position="147"/>
        <end position="159"/>
    </location>
</feature>
<dbReference type="RefSeq" id="WP_219080981.1">
    <property type="nucleotide sequence ID" value="NZ_JAHBBD010000007.1"/>
</dbReference>
<dbReference type="EMBL" id="JAHBBD010000007">
    <property type="protein sequence ID" value="MBW3082620.1"/>
    <property type="molecule type" value="Genomic_DNA"/>
</dbReference>
<keyword evidence="3" id="KW-1185">Reference proteome</keyword>
<protein>
    <submittedName>
        <fullName evidence="2">Uncharacterized protein</fullName>
    </submittedName>
</protein>
<evidence type="ECO:0000313" key="3">
    <source>
        <dbReference type="Proteomes" id="UP000812844"/>
    </source>
</evidence>
<evidence type="ECO:0000256" key="1">
    <source>
        <dbReference type="SAM" id="MobiDB-lite"/>
    </source>
</evidence>
<organism evidence="2 3">
    <name type="scientific">Bifidobacterium phasiani</name>
    <dbReference type="NCBI Taxonomy" id="2834431"/>
    <lineage>
        <taxon>Bacteria</taxon>
        <taxon>Bacillati</taxon>
        <taxon>Actinomycetota</taxon>
        <taxon>Actinomycetes</taxon>
        <taxon>Bifidobacteriales</taxon>
        <taxon>Bifidobacteriaceae</taxon>
        <taxon>Bifidobacterium</taxon>
    </lineage>
</organism>
<proteinExistence type="predicted"/>
<feature type="region of interest" description="Disordered" evidence="1">
    <location>
        <begin position="132"/>
        <end position="159"/>
    </location>
</feature>
<dbReference type="Proteomes" id="UP000812844">
    <property type="component" value="Unassembled WGS sequence"/>
</dbReference>
<sequence>MASLQGFHEISLAAPASKAVMTITSAAIRFNKATAAELGYPSHVRVLVNESAKQVAIQACSADEENAIKFSKPADKQTGSVSIKAPAVLVTICSFFELHNPSEDEIDYRSIQGVSQPDDKAIIFDINDAKAGTMKKRGRRKASEVPAANENEGEANQGE</sequence>
<comment type="caution">
    <text evidence="2">The sequence shown here is derived from an EMBL/GenBank/DDBJ whole genome shotgun (WGS) entry which is preliminary data.</text>
</comment>
<accession>A0ABS6W822</accession>
<evidence type="ECO:0000313" key="2">
    <source>
        <dbReference type="EMBL" id="MBW3082620.1"/>
    </source>
</evidence>
<gene>
    <name evidence="2" type="ORF">KIH73_04375</name>
</gene>